<keyword evidence="2" id="KW-0547">Nucleotide-binding</keyword>
<dbReference type="Pfam" id="PF07317">
    <property type="entry name" value="PilZN"/>
    <property type="match status" value="1"/>
</dbReference>
<feature type="domain" description="Type III secretion system flagellar brake protein YcgR PilZN" evidence="5">
    <location>
        <begin position="13"/>
        <end position="118"/>
    </location>
</feature>
<dbReference type="RefSeq" id="WP_055450362.1">
    <property type="nucleotide sequence ID" value="NZ_CYHF01000004.1"/>
</dbReference>
<keyword evidence="6" id="KW-0969">Cilium</keyword>
<keyword evidence="1" id="KW-0973">c-di-GMP</keyword>
<dbReference type="OrthoDB" id="5572581at2"/>
<evidence type="ECO:0000256" key="1">
    <source>
        <dbReference type="ARBA" id="ARBA00022636"/>
    </source>
</evidence>
<evidence type="ECO:0000313" key="7">
    <source>
        <dbReference type="Proteomes" id="UP000183649"/>
    </source>
</evidence>
<accession>A0A0K6I0H6</accession>
<dbReference type="STRING" id="339866.GCA_001418255_01463"/>
<keyword evidence="6" id="KW-0966">Cell projection</keyword>
<name>A0A0K6I0H6_9BURK</name>
<dbReference type="Gene3D" id="2.30.110.10">
    <property type="entry name" value="Electron Transport, Fmn-binding Protein, Chain A"/>
    <property type="match status" value="1"/>
</dbReference>
<evidence type="ECO:0000256" key="2">
    <source>
        <dbReference type="ARBA" id="ARBA00022741"/>
    </source>
</evidence>
<proteinExistence type="predicted"/>
<dbReference type="AlphaFoldDB" id="A0A0K6I0H6"/>
<dbReference type="Gene3D" id="2.40.10.220">
    <property type="entry name" value="predicted glycosyltransferase like domains"/>
    <property type="match status" value="1"/>
</dbReference>
<feature type="domain" description="PilZ" evidence="4">
    <location>
        <begin position="121"/>
        <end position="234"/>
    </location>
</feature>
<evidence type="ECO:0000256" key="3">
    <source>
        <dbReference type="ARBA" id="ARBA00023143"/>
    </source>
</evidence>
<evidence type="ECO:0000259" key="4">
    <source>
        <dbReference type="Pfam" id="PF07238"/>
    </source>
</evidence>
<keyword evidence="3" id="KW-0975">Bacterial flagellum</keyword>
<evidence type="ECO:0000259" key="5">
    <source>
        <dbReference type="Pfam" id="PF07317"/>
    </source>
</evidence>
<gene>
    <name evidence="6" type="ORF">Ga0061069_104233</name>
</gene>
<organism evidence="6 7">
    <name type="scientific">Thiomonas bhubaneswarensis</name>
    <dbReference type="NCBI Taxonomy" id="339866"/>
    <lineage>
        <taxon>Bacteria</taxon>
        <taxon>Pseudomonadati</taxon>
        <taxon>Pseudomonadota</taxon>
        <taxon>Betaproteobacteria</taxon>
        <taxon>Burkholderiales</taxon>
        <taxon>Thiomonas</taxon>
    </lineage>
</organism>
<dbReference type="Proteomes" id="UP000183649">
    <property type="component" value="Unassembled WGS sequence"/>
</dbReference>
<dbReference type="InterPro" id="IPR009875">
    <property type="entry name" value="PilZ_domain"/>
</dbReference>
<keyword evidence="6" id="KW-0282">Flagellum</keyword>
<keyword evidence="7" id="KW-1185">Reference proteome</keyword>
<protein>
    <submittedName>
        <fullName evidence="6">C-di-GMP-binding flagellar brake protein YcgR, contains PilZNR and PilZ domains</fullName>
    </submittedName>
</protein>
<dbReference type="InterPro" id="IPR012349">
    <property type="entry name" value="Split_barrel_FMN-bd"/>
</dbReference>
<evidence type="ECO:0000313" key="6">
    <source>
        <dbReference type="EMBL" id="CUA96659.1"/>
    </source>
</evidence>
<dbReference type="EMBL" id="CYHF01000004">
    <property type="protein sequence ID" value="CUA96659.1"/>
    <property type="molecule type" value="Genomic_DNA"/>
</dbReference>
<reference evidence="7" key="1">
    <citation type="submission" date="2015-08" db="EMBL/GenBank/DDBJ databases">
        <authorList>
            <person name="Varghese N."/>
        </authorList>
    </citation>
    <scope>NUCLEOTIDE SEQUENCE [LARGE SCALE GENOMIC DNA]</scope>
    <source>
        <strain evidence="7">DSM 18181</strain>
    </source>
</reference>
<sequence length="246" mass="28519">MKEVTAKLFREEYQVSSEQKADHVLHKIIERHEPLAVLPHDRAEEFSSVLLEVNRSKHWMIIDELTPEAGNRRLENGAPFFTIGRYEGVFVGFQSKLIERITFEGYGALRIAYPELIYYLQRRNFFRVSVAPGDVGTVDIQRRGAKPLYGQCHDLSVSGMRLLVPSALDYALTTGEYIPLVRFSLEGVELAVEAEVRYVGNLRDTRTRQPVRQLGLQFLNMAPAFEQRLQHYVQRRDRELLRDARR</sequence>
<dbReference type="SUPFAM" id="SSF141371">
    <property type="entry name" value="PilZ domain-like"/>
    <property type="match status" value="1"/>
</dbReference>
<dbReference type="InterPro" id="IPR009926">
    <property type="entry name" value="T3SS_YcgR_PilZN"/>
</dbReference>
<dbReference type="Pfam" id="PF07238">
    <property type="entry name" value="PilZ"/>
    <property type="match status" value="1"/>
</dbReference>
<dbReference type="GO" id="GO:0035438">
    <property type="term" value="F:cyclic-di-GMP binding"/>
    <property type="evidence" value="ECO:0007669"/>
    <property type="project" value="InterPro"/>
</dbReference>